<protein>
    <submittedName>
        <fullName evidence="4">MerR family transcriptional regulator</fullName>
    </submittedName>
</protein>
<name>A0A939SD96_9MICO</name>
<dbReference type="InterPro" id="IPR047057">
    <property type="entry name" value="MerR_fam"/>
</dbReference>
<feature type="domain" description="HTH merR-type" evidence="3">
    <location>
        <begin position="15"/>
        <end position="84"/>
    </location>
</feature>
<dbReference type="CDD" id="cd01109">
    <property type="entry name" value="HTH_YyaN"/>
    <property type="match status" value="1"/>
</dbReference>
<dbReference type="EMBL" id="JAGDYM010000017">
    <property type="protein sequence ID" value="MBO1903133.1"/>
    <property type="molecule type" value="Genomic_DNA"/>
</dbReference>
<dbReference type="PRINTS" id="PR00040">
    <property type="entry name" value="HTHMERR"/>
</dbReference>
<dbReference type="PROSITE" id="PS50937">
    <property type="entry name" value="HTH_MERR_2"/>
    <property type="match status" value="1"/>
</dbReference>
<dbReference type="Pfam" id="PF13411">
    <property type="entry name" value="MerR_1"/>
    <property type="match status" value="1"/>
</dbReference>
<evidence type="ECO:0000313" key="4">
    <source>
        <dbReference type="EMBL" id="MBO1903133.1"/>
    </source>
</evidence>
<dbReference type="SUPFAM" id="SSF46955">
    <property type="entry name" value="Putative DNA-binding domain"/>
    <property type="match status" value="1"/>
</dbReference>
<dbReference type="InterPro" id="IPR009061">
    <property type="entry name" value="DNA-bd_dom_put_sf"/>
</dbReference>
<dbReference type="InterPro" id="IPR000551">
    <property type="entry name" value="MerR-type_HTH_dom"/>
</dbReference>
<dbReference type="Proteomes" id="UP000664382">
    <property type="component" value="Unassembled WGS sequence"/>
</dbReference>
<dbReference type="GO" id="GO:0003700">
    <property type="term" value="F:DNA-binding transcription factor activity"/>
    <property type="evidence" value="ECO:0007669"/>
    <property type="project" value="InterPro"/>
</dbReference>
<dbReference type="SMART" id="SM00422">
    <property type="entry name" value="HTH_MERR"/>
    <property type="match status" value="1"/>
</dbReference>
<evidence type="ECO:0000259" key="3">
    <source>
        <dbReference type="PROSITE" id="PS50937"/>
    </source>
</evidence>
<keyword evidence="1" id="KW-0238">DNA-binding</keyword>
<dbReference type="GO" id="GO:0003677">
    <property type="term" value="F:DNA binding"/>
    <property type="evidence" value="ECO:0007669"/>
    <property type="project" value="UniProtKB-KW"/>
</dbReference>
<dbReference type="AlphaFoldDB" id="A0A939SD96"/>
<reference evidence="4" key="1">
    <citation type="submission" date="2021-03" db="EMBL/GenBank/DDBJ databases">
        <title>Leucobacter chromiisoli sp. nov., isolated from chromium-containing soil of chemical plant.</title>
        <authorList>
            <person name="Xu Z."/>
        </authorList>
    </citation>
    <scope>NUCLEOTIDE SEQUENCE</scope>
    <source>
        <strain evidence="4">S27</strain>
    </source>
</reference>
<sequence>MVDDNAETPGAEPHGLSVAEMAEITGVTAHTLRYYERAGLIHPITRTVGNQRRYQPGDVDWMRFLVRLRETGMPIAQTRDYAALRTQGDSTLPARVHLLTEHHEALRQRIKRLRDHERALAATIKGHQQMTDQADDAGAGKSYDEPRKR</sequence>
<dbReference type="PROSITE" id="PS00552">
    <property type="entry name" value="HTH_MERR_1"/>
    <property type="match status" value="1"/>
</dbReference>
<proteinExistence type="predicted"/>
<organism evidence="4 5">
    <name type="scientific">Leucobacter weissii</name>
    <dbReference type="NCBI Taxonomy" id="1983706"/>
    <lineage>
        <taxon>Bacteria</taxon>
        <taxon>Bacillati</taxon>
        <taxon>Actinomycetota</taxon>
        <taxon>Actinomycetes</taxon>
        <taxon>Micrococcales</taxon>
        <taxon>Microbacteriaceae</taxon>
        <taxon>Leucobacter</taxon>
    </lineage>
</organism>
<dbReference type="PANTHER" id="PTHR30204">
    <property type="entry name" value="REDOX-CYCLING DRUG-SENSING TRANSCRIPTIONAL ACTIVATOR SOXR"/>
    <property type="match status" value="1"/>
</dbReference>
<dbReference type="PANTHER" id="PTHR30204:SF98">
    <property type="entry name" value="HTH-TYPE TRANSCRIPTIONAL REGULATOR ADHR"/>
    <property type="match status" value="1"/>
</dbReference>
<dbReference type="Gene3D" id="1.10.1660.10">
    <property type="match status" value="1"/>
</dbReference>
<accession>A0A939SD96</accession>
<feature type="region of interest" description="Disordered" evidence="2">
    <location>
        <begin position="124"/>
        <end position="149"/>
    </location>
</feature>
<dbReference type="RefSeq" id="WP_208098879.1">
    <property type="nucleotide sequence ID" value="NZ_JAGDYM010000017.1"/>
</dbReference>
<keyword evidence="5" id="KW-1185">Reference proteome</keyword>
<comment type="caution">
    <text evidence="4">The sequence shown here is derived from an EMBL/GenBank/DDBJ whole genome shotgun (WGS) entry which is preliminary data.</text>
</comment>
<evidence type="ECO:0000256" key="2">
    <source>
        <dbReference type="SAM" id="MobiDB-lite"/>
    </source>
</evidence>
<evidence type="ECO:0000313" key="5">
    <source>
        <dbReference type="Proteomes" id="UP000664382"/>
    </source>
</evidence>
<evidence type="ECO:0000256" key="1">
    <source>
        <dbReference type="ARBA" id="ARBA00023125"/>
    </source>
</evidence>
<gene>
    <name evidence="4" type="ORF">J4H92_14405</name>
</gene>